<dbReference type="RefSeq" id="WP_136402097.1">
    <property type="nucleotide sequence ID" value="NZ_SSNZ01000002.1"/>
</dbReference>
<dbReference type="PROSITE" id="PS50930">
    <property type="entry name" value="HTH_LYTTR"/>
    <property type="match status" value="1"/>
</dbReference>
<keyword evidence="2" id="KW-0472">Membrane</keyword>
<dbReference type="PANTHER" id="PTHR43547:SF2">
    <property type="entry name" value="HYBRID SIGNAL TRANSDUCTION HISTIDINE KINASE C"/>
    <property type="match status" value="1"/>
</dbReference>
<keyword evidence="3" id="KW-0732">Signal</keyword>
<dbReference type="Gene3D" id="2.40.50.1020">
    <property type="entry name" value="LytTr DNA-binding domain"/>
    <property type="match status" value="1"/>
</dbReference>
<dbReference type="AlphaFoldDB" id="A0A4V3W8G4"/>
<dbReference type="GO" id="GO:0000155">
    <property type="term" value="F:phosphorelay sensor kinase activity"/>
    <property type="evidence" value="ECO:0007669"/>
    <property type="project" value="TreeGrafter"/>
</dbReference>
<name>A0A4V3W8G4_9FLAO</name>
<evidence type="ECO:0000313" key="5">
    <source>
        <dbReference type="EMBL" id="THF51110.1"/>
    </source>
</evidence>
<keyword evidence="2" id="KW-1133">Transmembrane helix</keyword>
<dbReference type="Pfam" id="PF07495">
    <property type="entry name" value="Y_Y_Y"/>
    <property type="match status" value="1"/>
</dbReference>
<evidence type="ECO:0000259" key="4">
    <source>
        <dbReference type="PROSITE" id="PS50930"/>
    </source>
</evidence>
<dbReference type="InterPro" id="IPR007492">
    <property type="entry name" value="LytTR_DNA-bd_dom"/>
</dbReference>
<evidence type="ECO:0000256" key="2">
    <source>
        <dbReference type="SAM" id="Phobius"/>
    </source>
</evidence>
<dbReference type="EMBL" id="SSNZ01000002">
    <property type="protein sequence ID" value="THF51110.1"/>
    <property type="molecule type" value="Genomic_DNA"/>
</dbReference>
<dbReference type="Proteomes" id="UP000307507">
    <property type="component" value="Unassembled WGS sequence"/>
</dbReference>
<dbReference type="InterPro" id="IPR011123">
    <property type="entry name" value="Y_Y_Y"/>
</dbReference>
<dbReference type="Pfam" id="PF07494">
    <property type="entry name" value="Reg_prop"/>
    <property type="match status" value="1"/>
</dbReference>
<sequence length="854" mass="99444">MPLKPICRLILLVFLLPYSIVMAQNVTLKNYKQKNGLPSNEVYDIFQDKNGVMWFATDRGLANYNGTQFKKFELKDGLTDITVFDFFPQENDQIWCTTFNGKLFYFENGSEKFIPYRYNNVIENFFKEKKLPGSLIISLAVDAQNALHFFMASGFYLKIDAKGTLTYISEIKLPTEKPRYFHYKAINKKQGIEYFSKQKSVFPPYAGIKESIKRFFSFKGIKVVYSERSVWIYPKNKKPFLISGKNSEPLESGEYDADHFWISYRGKGIVVYDTNGAVVKRGLNGHSVSRVFKDNFNSRWFSTVDGGVFYEQEVKINKNILKGTYIHSLTRNEEGELFIGCYNGDVYKRNIKGALVLLHRGLTNKPAIVQYYKAEKCTYYMVDEMLYTDTGKKMICTGGVLKASDDTPVPIISRFGLLNVIEDVQVRKTDTLLFRIHDVSEHDGNYYAAWMKGIKVSKGGKKYVTINNRLLNYRFDDMDYEPERKVFYLASLGGGVVVYNPHTGKTMSIDKSKGLSDDLVTEVYIEDKNTIWACTNYGLNRITFNKDGTFKVHYITTSDGLSENQIRDVEIVKDTIYVATANGLCSIAKNNFETIFNKRKYFLRLSSIAINNTILEEPAKQLSLSYDRNQLNFGVESVAYGRKEQVYRYKLKGLHENWNYTSDRKIAYEFIPPGHYELQVQVLEDNRLFSDEMIRLPITIRNPFWITWWFIIIVIAGVTALIYLFFRIRVLTYNKDIIRELLRLWVRKIKKKEKYFVFKEQGKEIRIPTNTILYVKSSGNYMDIVTEEKVYVMRCKIGDFISKVPDPLEFLRVHRSYIIRIDKVEQKTKKMVLIKKQEIPVGETYLEELDKIVF</sequence>
<evidence type="ECO:0000313" key="6">
    <source>
        <dbReference type="Proteomes" id="UP000307507"/>
    </source>
</evidence>
<evidence type="ECO:0000256" key="3">
    <source>
        <dbReference type="SAM" id="SignalP"/>
    </source>
</evidence>
<keyword evidence="2" id="KW-0812">Transmembrane</keyword>
<dbReference type="OrthoDB" id="9809670at2"/>
<proteinExistence type="predicted"/>
<feature type="domain" description="HTH LytTR-type" evidence="4">
    <location>
        <begin position="756"/>
        <end position="825"/>
    </location>
</feature>
<dbReference type="Gene3D" id="2.130.10.10">
    <property type="entry name" value="YVTN repeat-like/Quinoprotein amine dehydrogenase"/>
    <property type="match status" value="3"/>
</dbReference>
<feature type="chain" id="PRO_5020865253" description="HTH LytTR-type domain-containing protein" evidence="3">
    <location>
        <begin position="24"/>
        <end position="854"/>
    </location>
</feature>
<feature type="transmembrane region" description="Helical" evidence="2">
    <location>
        <begin position="705"/>
        <end position="726"/>
    </location>
</feature>
<feature type="signal peptide" evidence="3">
    <location>
        <begin position="1"/>
        <end position="23"/>
    </location>
</feature>
<dbReference type="GO" id="GO:0003677">
    <property type="term" value="F:DNA binding"/>
    <property type="evidence" value="ECO:0007669"/>
    <property type="project" value="InterPro"/>
</dbReference>
<organism evidence="5 6">
    <name type="scientific">Flavobacterium supellecticarium</name>
    <dbReference type="NCBI Taxonomy" id="2565924"/>
    <lineage>
        <taxon>Bacteria</taxon>
        <taxon>Pseudomonadati</taxon>
        <taxon>Bacteroidota</taxon>
        <taxon>Flavobacteriia</taxon>
        <taxon>Flavobacteriales</taxon>
        <taxon>Flavobacteriaceae</taxon>
        <taxon>Flavobacterium</taxon>
    </lineage>
</organism>
<keyword evidence="6" id="KW-1185">Reference proteome</keyword>
<keyword evidence="1" id="KW-0597">Phosphoprotein</keyword>
<dbReference type="PANTHER" id="PTHR43547">
    <property type="entry name" value="TWO-COMPONENT HISTIDINE KINASE"/>
    <property type="match status" value="1"/>
</dbReference>
<protein>
    <recommendedName>
        <fullName evidence="4">HTH LytTR-type domain-containing protein</fullName>
    </recommendedName>
</protein>
<accession>A0A4V3W8G4</accession>
<dbReference type="InterPro" id="IPR015943">
    <property type="entry name" value="WD40/YVTN_repeat-like_dom_sf"/>
</dbReference>
<dbReference type="SMART" id="SM00850">
    <property type="entry name" value="LytTR"/>
    <property type="match status" value="1"/>
</dbReference>
<gene>
    <name evidence="5" type="ORF">E6C50_04855</name>
</gene>
<comment type="caution">
    <text evidence="5">The sequence shown here is derived from an EMBL/GenBank/DDBJ whole genome shotgun (WGS) entry which is preliminary data.</text>
</comment>
<dbReference type="InterPro" id="IPR013783">
    <property type="entry name" value="Ig-like_fold"/>
</dbReference>
<dbReference type="InterPro" id="IPR011110">
    <property type="entry name" value="Reg_prop"/>
</dbReference>
<reference evidence="5 6" key="1">
    <citation type="submission" date="2019-04" db="EMBL/GenBank/DDBJ databases">
        <title>Flavobacterium sp. nov. isolated from construction timber.</title>
        <authorList>
            <person name="Lin S.-Y."/>
            <person name="Chang C.-T."/>
            <person name="Young C.-C."/>
        </authorList>
    </citation>
    <scope>NUCLEOTIDE SEQUENCE [LARGE SCALE GENOMIC DNA]</scope>
    <source>
        <strain evidence="5 6">CC-CTC003</strain>
    </source>
</reference>
<dbReference type="Gene3D" id="2.60.40.10">
    <property type="entry name" value="Immunoglobulins"/>
    <property type="match status" value="1"/>
</dbReference>
<evidence type="ECO:0000256" key="1">
    <source>
        <dbReference type="ARBA" id="ARBA00022553"/>
    </source>
</evidence>
<dbReference type="Pfam" id="PF04397">
    <property type="entry name" value="LytTR"/>
    <property type="match status" value="1"/>
</dbReference>
<dbReference type="SUPFAM" id="SSF69322">
    <property type="entry name" value="Tricorn protease domain 2"/>
    <property type="match status" value="1"/>
</dbReference>